<protein>
    <submittedName>
        <fullName evidence="2">Uncharacterized protein</fullName>
    </submittedName>
</protein>
<evidence type="ECO:0000256" key="1">
    <source>
        <dbReference type="SAM" id="MobiDB-lite"/>
    </source>
</evidence>
<accession>A0A4C1ZDH3</accession>
<name>A0A4C1ZDH3_EUMVA</name>
<reference evidence="2 3" key="1">
    <citation type="journal article" date="2019" name="Commun. Biol.">
        <title>The bagworm genome reveals a unique fibroin gene that provides high tensile strength.</title>
        <authorList>
            <person name="Kono N."/>
            <person name="Nakamura H."/>
            <person name="Ohtoshi R."/>
            <person name="Tomita M."/>
            <person name="Numata K."/>
            <person name="Arakawa K."/>
        </authorList>
    </citation>
    <scope>NUCLEOTIDE SEQUENCE [LARGE SCALE GENOMIC DNA]</scope>
</reference>
<dbReference type="EMBL" id="BGZK01001692">
    <property type="protein sequence ID" value="GBP84667.1"/>
    <property type="molecule type" value="Genomic_DNA"/>
</dbReference>
<evidence type="ECO:0000313" key="2">
    <source>
        <dbReference type="EMBL" id="GBP84667.1"/>
    </source>
</evidence>
<sequence length="213" mass="23766">MKKHSTTEPNKEAFNNVRRMTGHVGHPCPPSASHAAQTPILQTKEPAVYIRTARTPPRALVLQQRNYFSRADGQTHGGLVRHCLPTPAACGPRTTRWAGLDKRLHQYYDLFGKVVLKKKIMNICGNTQDGFHTVCQPHRCTHFETSDQKAVTSSFDSPLLMLTLHYLRNSEGAKTGENPKGQGQGHMVDALTLPNQIQLIFDEWLKMCGLALS</sequence>
<organism evidence="2 3">
    <name type="scientific">Eumeta variegata</name>
    <name type="common">Bagworm moth</name>
    <name type="synonym">Eumeta japonica</name>
    <dbReference type="NCBI Taxonomy" id="151549"/>
    <lineage>
        <taxon>Eukaryota</taxon>
        <taxon>Metazoa</taxon>
        <taxon>Ecdysozoa</taxon>
        <taxon>Arthropoda</taxon>
        <taxon>Hexapoda</taxon>
        <taxon>Insecta</taxon>
        <taxon>Pterygota</taxon>
        <taxon>Neoptera</taxon>
        <taxon>Endopterygota</taxon>
        <taxon>Lepidoptera</taxon>
        <taxon>Glossata</taxon>
        <taxon>Ditrysia</taxon>
        <taxon>Tineoidea</taxon>
        <taxon>Psychidae</taxon>
        <taxon>Oiketicinae</taxon>
        <taxon>Eumeta</taxon>
    </lineage>
</organism>
<feature type="region of interest" description="Disordered" evidence="1">
    <location>
        <begin position="20"/>
        <end position="40"/>
    </location>
</feature>
<proteinExistence type="predicted"/>
<dbReference type="AlphaFoldDB" id="A0A4C1ZDH3"/>
<evidence type="ECO:0000313" key="3">
    <source>
        <dbReference type="Proteomes" id="UP000299102"/>
    </source>
</evidence>
<comment type="caution">
    <text evidence="2">The sequence shown here is derived from an EMBL/GenBank/DDBJ whole genome shotgun (WGS) entry which is preliminary data.</text>
</comment>
<dbReference type="Proteomes" id="UP000299102">
    <property type="component" value="Unassembled WGS sequence"/>
</dbReference>
<gene>
    <name evidence="2" type="ORF">EVAR_58890_1</name>
</gene>
<keyword evidence="3" id="KW-1185">Reference proteome</keyword>